<dbReference type="InterPro" id="IPR002545">
    <property type="entry name" value="CheW-lke_dom"/>
</dbReference>
<evidence type="ECO:0000313" key="3">
    <source>
        <dbReference type="Proteomes" id="UP000010471"/>
    </source>
</evidence>
<gene>
    <name evidence="2" type="ORF">Mic7113_1257</name>
</gene>
<dbReference type="Proteomes" id="UP000010471">
    <property type="component" value="Chromosome"/>
</dbReference>
<keyword evidence="3" id="KW-1185">Reference proteome</keyword>
<dbReference type="GO" id="GO:0007165">
    <property type="term" value="P:signal transduction"/>
    <property type="evidence" value="ECO:0007669"/>
    <property type="project" value="InterPro"/>
</dbReference>
<dbReference type="Pfam" id="PF01584">
    <property type="entry name" value="CheW"/>
    <property type="match status" value="1"/>
</dbReference>
<organism evidence="2 3">
    <name type="scientific">Allocoleopsis franciscana PCC 7113</name>
    <dbReference type="NCBI Taxonomy" id="1173027"/>
    <lineage>
        <taxon>Bacteria</taxon>
        <taxon>Bacillati</taxon>
        <taxon>Cyanobacteriota</taxon>
        <taxon>Cyanophyceae</taxon>
        <taxon>Coleofasciculales</taxon>
        <taxon>Coleofasciculaceae</taxon>
        <taxon>Allocoleopsis</taxon>
        <taxon>Allocoleopsis franciscana</taxon>
    </lineage>
</organism>
<dbReference type="Gene3D" id="2.40.50.180">
    <property type="entry name" value="CheA-289, Domain 4"/>
    <property type="match status" value="1"/>
</dbReference>
<reference evidence="2 3" key="1">
    <citation type="submission" date="2012-06" db="EMBL/GenBank/DDBJ databases">
        <title>Finished chromosome of genome of Microcoleus sp. PCC 7113.</title>
        <authorList>
            <consortium name="US DOE Joint Genome Institute"/>
            <person name="Gugger M."/>
            <person name="Coursin T."/>
            <person name="Rippka R."/>
            <person name="Tandeau De Marsac N."/>
            <person name="Huntemann M."/>
            <person name="Wei C.-L."/>
            <person name="Han J."/>
            <person name="Detter J.C."/>
            <person name="Han C."/>
            <person name="Tapia R."/>
            <person name="Chen A."/>
            <person name="Kyrpides N."/>
            <person name="Mavromatis K."/>
            <person name="Markowitz V."/>
            <person name="Szeto E."/>
            <person name="Ivanova N."/>
            <person name="Pagani I."/>
            <person name="Pati A."/>
            <person name="Goodwin L."/>
            <person name="Nordberg H.P."/>
            <person name="Cantor M.N."/>
            <person name="Hua S.X."/>
            <person name="Woyke T."/>
            <person name="Kerfeld C.A."/>
        </authorList>
    </citation>
    <scope>NUCLEOTIDE SEQUENCE [LARGE SCALE GENOMIC DNA]</scope>
    <source>
        <strain evidence="2 3">PCC 7113</strain>
    </source>
</reference>
<dbReference type="GO" id="GO:0005829">
    <property type="term" value="C:cytosol"/>
    <property type="evidence" value="ECO:0007669"/>
    <property type="project" value="TreeGrafter"/>
</dbReference>
<dbReference type="HOGENOM" id="CLU_048995_5_1_3"/>
<accession>K9WBG4</accession>
<protein>
    <submittedName>
        <fullName evidence="2">Chemotaxis signal transduction protein</fullName>
    </submittedName>
</protein>
<dbReference type="GO" id="GO:0006935">
    <property type="term" value="P:chemotaxis"/>
    <property type="evidence" value="ECO:0007669"/>
    <property type="project" value="InterPro"/>
</dbReference>
<dbReference type="PANTHER" id="PTHR22617">
    <property type="entry name" value="CHEMOTAXIS SENSOR HISTIDINE KINASE-RELATED"/>
    <property type="match status" value="1"/>
</dbReference>
<feature type="domain" description="CheW-like" evidence="1">
    <location>
        <begin position="29"/>
        <end position="188"/>
    </location>
</feature>
<dbReference type="PATRIC" id="fig|1173027.3.peg.1387"/>
<evidence type="ECO:0000313" key="2">
    <source>
        <dbReference type="EMBL" id="AFZ17146.1"/>
    </source>
</evidence>
<sequence>MSNSLSVRNFFSIPVAQQFIESAPSSRATEQFLRFHLLPDTTALLPIQQLTEVLTIPKAQIVPIFQMPSWVMGAYNWRGEVLWMVDLGHLVGLTPWHQQANITSAHTAIVLQAPTKESTATNPKHEMLGLVVNRVEDIEWCNPDWIQSPPSSTVTPELVPFLRGYWLKSNGEMLVVIDGKAIMLSMPKQ</sequence>
<dbReference type="PROSITE" id="PS50851">
    <property type="entry name" value="CHEW"/>
    <property type="match status" value="1"/>
</dbReference>
<dbReference type="KEGG" id="mic:Mic7113_1257"/>
<dbReference type="OrthoDB" id="425983at2"/>
<dbReference type="eggNOG" id="COG0835">
    <property type="taxonomic scope" value="Bacteria"/>
</dbReference>
<dbReference type="STRING" id="1173027.Mic7113_1257"/>
<dbReference type="SUPFAM" id="SSF50341">
    <property type="entry name" value="CheW-like"/>
    <property type="match status" value="1"/>
</dbReference>
<dbReference type="PANTHER" id="PTHR22617:SF23">
    <property type="entry name" value="CHEMOTAXIS PROTEIN CHEW"/>
    <property type="match status" value="1"/>
</dbReference>
<evidence type="ECO:0000259" key="1">
    <source>
        <dbReference type="PROSITE" id="PS50851"/>
    </source>
</evidence>
<dbReference type="AlphaFoldDB" id="K9WBG4"/>
<dbReference type="SMART" id="SM00260">
    <property type="entry name" value="CheW"/>
    <property type="match status" value="1"/>
</dbReference>
<dbReference type="InterPro" id="IPR039315">
    <property type="entry name" value="CheW"/>
</dbReference>
<proteinExistence type="predicted"/>
<dbReference type="InterPro" id="IPR036061">
    <property type="entry name" value="CheW-like_dom_sf"/>
</dbReference>
<name>K9WBG4_9CYAN</name>
<dbReference type="RefSeq" id="WP_015181306.1">
    <property type="nucleotide sequence ID" value="NC_019738.1"/>
</dbReference>
<dbReference type="EMBL" id="CP003630">
    <property type="protein sequence ID" value="AFZ17146.1"/>
    <property type="molecule type" value="Genomic_DNA"/>
</dbReference>